<dbReference type="EMBL" id="KQ947406">
    <property type="protein sequence ID" value="KUJ22571.1"/>
    <property type="molecule type" value="Genomic_DNA"/>
</dbReference>
<feature type="compositionally biased region" description="Basic and acidic residues" evidence="1">
    <location>
        <begin position="247"/>
        <end position="259"/>
    </location>
</feature>
<reference evidence="4 5" key="1">
    <citation type="submission" date="2015-10" db="EMBL/GenBank/DDBJ databases">
        <title>Full genome of DAOMC 229536 Phialocephala scopiformis, a fungal endophyte of spruce producing the potent anti-insectan compound rugulosin.</title>
        <authorList>
            <consortium name="DOE Joint Genome Institute"/>
            <person name="Walker A.K."/>
            <person name="Frasz S.L."/>
            <person name="Seifert K.A."/>
            <person name="Miller J.D."/>
            <person name="Mondo S.J."/>
            <person name="Labutti K."/>
            <person name="Lipzen A."/>
            <person name="Dockter R."/>
            <person name="Kennedy M."/>
            <person name="Grigoriev I.V."/>
            <person name="Spatafora J.W."/>
        </authorList>
    </citation>
    <scope>NUCLEOTIDE SEQUENCE [LARGE SCALE GENOMIC DNA]</scope>
    <source>
        <strain evidence="4 5">CBS 120377</strain>
    </source>
</reference>
<name>A0A194XQZ3_MOLSC</name>
<evidence type="ECO:0000313" key="4">
    <source>
        <dbReference type="EMBL" id="KUJ22571.1"/>
    </source>
</evidence>
<feature type="region of interest" description="Disordered" evidence="1">
    <location>
        <begin position="239"/>
        <end position="259"/>
    </location>
</feature>
<dbReference type="Gene3D" id="3.40.50.1820">
    <property type="entry name" value="alpha/beta hydrolase"/>
    <property type="match status" value="1"/>
</dbReference>
<accession>A0A194XQZ3</accession>
<keyword evidence="2" id="KW-1133">Transmembrane helix</keyword>
<evidence type="ECO:0000256" key="2">
    <source>
        <dbReference type="SAM" id="Phobius"/>
    </source>
</evidence>
<dbReference type="InterPro" id="IPR000073">
    <property type="entry name" value="AB_hydrolase_1"/>
</dbReference>
<dbReference type="PANTHER" id="PTHR43798">
    <property type="entry name" value="MONOACYLGLYCEROL LIPASE"/>
    <property type="match status" value="1"/>
</dbReference>
<dbReference type="InterPro" id="IPR050266">
    <property type="entry name" value="AB_hydrolase_sf"/>
</dbReference>
<dbReference type="SUPFAM" id="SSF53474">
    <property type="entry name" value="alpha/beta-Hydrolases"/>
    <property type="match status" value="1"/>
</dbReference>
<keyword evidence="4" id="KW-0378">Hydrolase</keyword>
<keyword evidence="2" id="KW-0812">Transmembrane</keyword>
<sequence length="384" mass="42124">MTTVLTRLLGEPVHNVGLIVGTSVIATITVLSLSKLAFSRSLPQKIIPSPRETQLPRLSKEEQEALPYPPDAFPGARDAVSPYGTIRVYEWGPETGRKVLLIHGISTPCVALGGIARGLVEKGCRVMLFDLWGRGYSDMIDLPLDSRLYTTEILLAITSSSLPWTPGGFSLVGYSLGGGVAADFASYFPAMVNSLVLLAPAGLVRPYHYSWATRAAYKNPLPDSFLEWLTKRRMGGGSTYKPMTKTGDQDHPTTGEELKGNRDYKFESAVLTTNNSKSDVTVADVVQWQINNHEGFIKSFMSSVRHASIEEKHETWTKLSTRKDKVLIIVGSTDPVIIAKELHEDAGSTIGYDNLEWREIDSGHEFPVSKGDETVAVISEVWGL</sequence>
<dbReference type="PRINTS" id="PR00111">
    <property type="entry name" value="ABHYDROLASE"/>
</dbReference>
<dbReference type="KEGG" id="psco:LY89DRAFT_636725"/>
<keyword evidence="2" id="KW-0472">Membrane</keyword>
<dbReference type="Pfam" id="PF12146">
    <property type="entry name" value="Hydrolase_4"/>
    <property type="match status" value="1"/>
</dbReference>
<dbReference type="RefSeq" id="XP_018076926.1">
    <property type="nucleotide sequence ID" value="XM_018211496.1"/>
</dbReference>
<dbReference type="InParanoid" id="A0A194XQZ3"/>
<proteinExistence type="predicted"/>
<dbReference type="GO" id="GO:0016020">
    <property type="term" value="C:membrane"/>
    <property type="evidence" value="ECO:0007669"/>
    <property type="project" value="TreeGrafter"/>
</dbReference>
<dbReference type="AlphaFoldDB" id="A0A194XQZ3"/>
<feature type="transmembrane region" description="Helical" evidence="2">
    <location>
        <begin position="16"/>
        <end position="38"/>
    </location>
</feature>
<keyword evidence="5" id="KW-1185">Reference proteome</keyword>
<dbReference type="InterPro" id="IPR029058">
    <property type="entry name" value="AB_hydrolase_fold"/>
</dbReference>
<dbReference type="GO" id="GO:0016787">
    <property type="term" value="F:hydrolase activity"/>
    <property type="evidence" value="ECO:0007669"/>
    <property type="project" value="UniProtKB-KW"/>
</dbReference>
<dbReference type="OrthoDB" id="408373at2759"/>
<protein>
    <submittedName>
        <fullName evidence="4">Alpha/beta-hydrolase</fullName>
    </submittedName>
</protein>
<evidence type="ECO:0000313" key="5">
    <source>
        <dbReference type="Proteomes" id="UP000070700"/>
    </source>
</evidence>
<evidence type="ECO:0000256" key="1">
    <source>
        <dbReference type="SAM" id="MobiDB-lite"/>
    </source>
</evidence>
<feature type="domain" description="Serine aminopeptidase S33" evidence="3">
    <location>
        <begin position="97"/>
        <end position="337"/>
    </location>
</feature>
<dbReference type="Proteomes" id="UP000070700">
    <property type="component" value="Unassembled WGS sequence"/>
</dbReference>
<organism evidence="4 5">
    <name type="scientific">Mollisia scopiformis</name>
    <name type="common">Conifer needle endophyte fungus</name>
    <name type="synonym">Phialocephala scopiformis</name>
    <dbReference type="NCBI Taxonomy" id="149040"/>
    <lineage>
        <taxon>Eukaryota</taxon>
        <taxon>Fungi</taxon>
        <taxon>Dikarya</taxon>
        <taxon>Ascomycota</taxon>
        <taxon>Pezizomycotina</taxon>
        <taxon>Leotiomycetes</taxon>
        <taxon>Helotiales</taxon>
        <taxon>Mollisiaceae</taxon>
        <taxon>Mollisia</taxon>
    </lineage>
</organism>
<dbReference type="InterPro" id="IPR022742">
    <property type="entry name" value="Hydrolase_4"/>
</dbReference>
<gene>
    <name evidence="4" type="ORF">LY89DRAFT_636725</name>
</gene>
<dbReference type="GeneID" id="28821222"/>
<evidence type="ECO:0000259" key="3">
    <source>
        <dbReference type="Pfam" id="PF12146"/>
    </source>
</evidence>
<dbReference type="PANTHER" id="PTHR43798:SF33">
    <property type="entry name" value="HYDROLASE, PUTATIVE (AFU_ORTHOLOGUE AFUA_2G14860)-RELATED"/>
    <property type="match status" value="1"/>
</dbReference>